<sequence>MKIKQSSLFTILASFALLLFNPSESSGQASHQTAGTIGLGGGGVAYQDLYHANFINPANLMLNHNRRPHITLGVVGGIQARSGGDLINISTYNDYLTTGMTIEGTVADDMLNQWFGANDAGMRSAAMDFSLVPVGAVYRNPDWTVSIAHRIRASGKSSFSRGFADLVFRGLDSDYFNQFRAVNSAQEYYAWHEFSVGFATTIYRQDRFMGLGRNLRIHAGIAPKLLLSADYGSLSLQSDLRIEGVSAESGGEIQHNFNYTVETIGARAAQLEQYNQDRQAGLDPKLDDYLDPDAGDYTGFRGTSIGVDMGVTARLDLHDNAFSNLGIFRGDKTLTVGLSLTDLGALSFSDNARSFNAADNFTWNGIDYDQETIDNDFDGDESAYFESVLVDSIGNDVYGNFNTSTESSHSVGLPTMLRVGSHLQLGKFGFMADIGAGMVDRGINSSRLHLSLGSEYKFFNIIPLRAGVRMGGYSSTTFHAGTGVELRNFEFSLGVAGSANSQNRGAALGAAWSGIVVHF</sequence>
<gene>
    <name evidence="3" type="ORF">CWD77_03945</name>
</gene>
<keyword evidence="1" id="KW-0732">Signal</keyword>
<evidence type="ECO:0000256" key="1">
    <source>
        <dbReference type="SAM" id="SignalP"/>
    </source>
</evidence>
<reference evidence="3 4" key="1">
    <citation type="submission" date="2017-11" db="EMBL/GenBank/DDBJ databases">
        <title>Rhodohalobacter 15182 sp. nov., isolated from a salt lake.</title>
        <authorList>
            <person name="Han S."/>
        </authorList>
    </citation>
    <scope>NUCLEOTIDE SEQUENCE [LARGE SCALE GENOMIC DNA]</scope>
    <source>
        <strain evidence="3 4">15182</strain>
    </source>
</reference>
<dbReference type="RefSeq" id="WP_101071914.1">
    <property type="nucleotide sequence ID" value="NZ_PISP01000001.1"/>
</dbReference>
<organism evidence="3 4">
    <name type="scientific">Rhodohalobacter barkolensis</name>
    <dbReference type="NCBI Taxonomy" id="2053187"/>
    <lineage>
        <taxon>Bacteria</taxon>
        <taxon>Pseudomonadati</taxon>
        <taxon>Balneolota</taxon>
        <taxon>Balneolia</taxon>
        <taxon>Balneolales</taxon>
        <taxon>Balneolaceae</taxon>
        <taxon>Rhodohalobacter</taxon>
    </lineage>
</organism>
<dbReference type="Pfam" id="PF18990">
    <property type="entry name" value="DUF5723"/>
    <property type="match status" value="1"/>
</dbReference>
<evidence type="ECO:0000313" key="4">
    <source>
        <dbReference type="Proteomes" id="UP000233398"/>
    </source>
</evidence>
<feature type="signal peptide" evidence="1">
    <location>
        <begin position="1"/>
        <end position="25"/>
    </location>
</feature>
<name>A0A2N0VK98_9BACT</name>
<evidence type="ECO:0000313" key="3">
    <source>
        <dbReference type="EMBL" id="PKD44623.1"/>
    </source>
</evidence>
<dbReference type="EMBL" id="PISP01000001">
    <property type="protein sequence ID" value="PKD44623.1"/>
    <property type="molecule type" value="Genomic_DNA"/>
</dbReference>
<feature type="domain" description="DUF5723" evidence="2">
    <location>
        <begin position="64"/>
        <end position="494"/>
    </location>
</feature>
<protein>
    <recommendedName>
        <fullName evidence="2">DUF5723 domain-containing protein</fullName>
    </recommendedName>
</protein>
<dbReference type="AlphaFoldDB" id="A0A2N0VK98"/>
<proteinExistence type="predicted"/>
<evidence type="ECO:0000259" key="2">
    <source>
        <dbReference type="Pfam" id="PF18990"/>
    </source>
</evidence>
<dbReference type="OrthoDB" id="1522400at2"/>
<dbReference type="InterPro" id="IPR043781">
    <property type="entry name" value="DUF5723"/>
</dbReference>
<feature type="chain" id="PRO_5014664429" description="DUF5723 domain-containing protein" evidence="1">
    <location>
        <begin position="26"/>
        <end position="519"/>
    </location>
</feature>
<dbReference type="Proteomes" id="UP000233398">
    <property type="component" value="Unassembled WGS sequence"/>
</dbReference>
<keyword evidence="4" id="KW-1185">Reference proteome</keyword>
<comment type="caution">
    <text evidence="3">The sequence shown here is derived from an EMBL/GenBank/DDBJ whole genome shotgun (WGS) entry which is preliminary data.</text>
</comment>
<accession>A0A2N0VK98</accession>